<sequence>MLPAVVRPGAAGPRPEGWGGGGGGRGRPPAWGPGGGAQLWSGRPPPPQPGLGCGGGGPYRPPWSDGGDHWLGGGWLLDHFVEGPVASEGSAGRGTSAFWPSE</sequence>
<reference evidence="2" key="1">
    <citation type="journal article" date="2014" name="Int. J. Syst. Evol. Microbiol.">
        <title>Complete genome sequence of Corynebacterium casei LMG S-19264T (=DSM 44701T), isolated from a smear-ripened cheese.</title>
        <authorList>
            <consortium name="US DOE Joint Genome Institute (JGI-PGF)"/>
            <person name="Walter F."/>
            <person name="Albersmeier A."/>
            <person name="Kalinowski J."/>
            <person name="Ruckert C."/>
        </authorList>
    </citation>
    <scope>NUCLEOTIDE SEQUENCE</scope>
    <source>
        <strain evidence="2">JCM 4988</strain>
    </source>
</reference>
<dbReference type="Proteomes" id="UP000630936">
    <property type="component" value="Unassembled WGS sequence"/>
</dbReference>
<gene>
    <name evidence="2" type="ORF">GCM10010387_52200</name>
</gene>
<accession>A0A918V124</accession>
<dbReference type="AlphaFoldDB" id="A0A918V124"/>
<evidence type="ECO:0000313" key="3">
    <source>
        <dbReference type="Proteomes" id="UP000630936"/>
    </source>
</evidence>
<evidence type="ECO:0000256" key="1">
    <source>
        <dbReference type="SAM" id="MobiDB-lite"/>
    </source>
</evidence>
<name>A0A918V124_9ACTN</name>
<keyword evidence="3" id="KW-1185">Reference proteome</keyword>
<dbReference type="EMBL" id="BMWG01000021">
    <property type="protein sequence ID" value="GGZ51581.1"/>
    <property type="molecule type" value="Genomic_DNA"/>
</dbReference>
<proteinExistence type="predicted"/>
<reference evidence="2" key="2">
    <citation type="submission" date="2020-09" db="EMBL/GenBank/DDBJ databases">
        <authorList>
            <person name="Sun Q."/>
            <person name="Ohkuma M."/>
        </authorList>
    </citation>
    <scope>NUCLEOTIDE SEQUENCE</scope>
    <source>
        <strain evidence="2">JCM 4988</strain>
    </source>
</reference>
<feature type="region of interest" description="Disordered" evidence="1">
    <location>
        <begin position="1"/>
        <end position="72"/>
    </location>
</feature>
<evidence type="ECO:0000313" key="2">
    <source>
        <dbReference type="EMBL" id="GGZ51581.1"/>
    </source>
</evidence>
<organism evidence="2 3">
    <name type="scientific">Streptomyces inusitatus</name>
    <dbReference type="NCBI Taxonomy" id="68221"/>
    <lineage>
        <taxon>Bacteria</taxon>
        <taxon>Bacillati</taxon>
        <taxon>Actinomycetota</taxon>
        <taxon>Actinomycetes</taxon>
        <taxon>Kitasatosporales</taxon>
        <taxon>Streptomycetaceae</taxon>
        <taxon>Streptomyces</taxon>
    </lineage>
</organism>
<protein>
    <submittedName>
        <fullName evidence="2">Uncharacterized protein</fullName>
    </submittedName>
</protein>
<comment type="caution">
    <text evidence="2">The sequence shown here is derived from an EMBL/GenBank/DDBJ whole genome shotgun (WGS) entry which is preliminary data.</text>
</comment>
<feature type="compositionally biased region" description="Low complexity" evidence="1">
    <location>
        <begin position="7"/>
        <end position="16"/>
    </location>
</feature>
<feature type="compositionally biased region" description="Gly residues" evidence="1">
    <location>
        <begin position="17"/>
        <end position="37"/>
    </location>
</feature>